<evidence type="ECO:0000256" key="13">
    <source>
        <dbReference type="SAM" id="Phobius"/>
    </source>
</evidence>
<keyword evidence="11" id="KW-1208">Phospholipid metabolism</keyword>
<dbReference type="RefSeq" id="WP_267301236.1">
    <property type="nucleotide sequence ID" value="NZ_JAOQJZ010000008.1"/>
</dbReference>
<keyword evidence="10" id="KW-0594">Phospholipid biosynthesis</keyword>
<feature type="transmembrane region" description="Helical" evidence="13">
    <location>
        <begin position="37"/>
        <end position="56"/>
    </location>
</feature>
<gene>
    <name evidence="15" type="primary">cls</name>
    <name evidence="15" type="ORF">OCV57_08975</name>
</gene>
<reference evidence="15 16" key="1">
    <citation type="journal article" date="2021" name="ISME Commun">
        <title>Automated analysis of genomic sequences facilitates high-throughput and comprehensive description of bacteria.</title>
        <authorList>
            <person name="Hitch T.C.A."/>
        </authorList>
    </citation>
    <scope>NUCLEOTIDE SEQUENCE [LARGE SCALE GENOMIC DNA]</scope>
    <source>
        <strain evidence="15 16">Sanger_31</strain>
    </source>
</reference>
<dbReference type="PROSITE" id="PS50035">
    <property type="entry name" value="PLD"/>
    <property type="match status" value="2"/>
</dbReference>
<keyword evidence="2" id="KW-1003">Cell membrane</keyword>
<protein>
    <recommendedName>
        <fullName evidence="12">Cardiolipin synthase</fullName>
        <ecNumber evidence="12">2.7.8.-</ecNumber>
    </recommendedName>
</protein>
<evidence type="ECO:0000256" key="6">
    <source>
        <dbReference type="ARBA" id="ARBA00022737"/>
    </source>
</evidence>
<dbReference type="InterPro" id="IPR001736">
    <property type="entry name" value="PLipase_D/transphosphatidylase"/>
</dbReference>
<dbReference type="GO" id="GO:0005886">
    <property type="term" value="C:plasma membrane"/>
    <property type="evidence" value="ECO:0007669"/>
    <property type="project" value="UniProtKB-SubCell"/>
</dbReference>
<dbReference type="SUPFAM" id="SSF56024">
    <property type="entry name" value="Phospholipase D/nuclease"/>
    <property type="match status" value="2"/>
</dbReference>
<keyword evidence="5 13" id="KW-0812">Transmembrane</keyword>
<name>A0AAE3IIZ7_9FIRM</name>
<dbReference type="SMART" id="SM00155">
    <property type="entry name" value="PLDc"/>
    <property type="match status" value="2"/>
</dbReference>
<evidence type="ECO:0000256" key="8">
    <source>
        <dbReference type="ARBA" id="ARBA00023098"/>
    </source>
</evidence>
<keyword evidence="8" id="KW-0443">Lipid metabolism</keyword>
<dbReference type="PANTHER" id="PTHR21248">
    <property type="entry name" value="CARDIOLIPIN SYNTHASE"/>
    <property type="match status" value="1"/>
</dbReference>
<evidence type="ECO:0000256" key="11">
    <source>
        <dbReference type="ARBA" id="ARBA00023264"/>
    </source>
</evidence>
<evidence type="ECO:0000256" key="2">
    <source>
        <dbReference type="ARBA" id="ARBA00022475"/>
    </source>
</evidence>
<keyword evidence="4" id="KW-0808">Transferase</keyword>
<dbReference type="CDD" id="cd09160">
    <property type="entry name" value="PLDc_SMU_988_like_2"/>
    <property type="match status" value="1"/>
</dbReference>
<keyword evidence="3" id="KW-0444">Lipid biosynthesis</keyword>
<dbReference type="Pfam" id="PF13396">
    <property type="entry name" value="PLDc_N"/>
    <property type="match status" value="1"/>
</dbReference>
<dbReference type="EMBL" id="JAOQJZ010000008">
    <property type="protein sequence ID" value="MCU6706056.1"/>
    <property type="molecule type" value="Genomic_DNA"/>
</dbReference>
<dbReference type="EC" id="2.7.8.-" evidence="12"/>
<dbReference type="NCBIfam" id="TIGR04265">
    <property type="entry name" value="bac_cardiolipin"/>
    <property type="match status" value="1"/>
</dbReference>
<keyword evidence="6" id="KW-0677">Repeat</keyword>
<dbReference type="InterPro" id="IPR027379">
    <property type="entry name" value="CLS_N"/>
</dbReference>
<evidence type="ECO:0000256" key="3">
    <source>
        <dbReference type="ARBA" id="ARBA00022516"/>
    </source>
</evidence>
<feature type="transmembrane region" description="Helical" evidence="13">
    <location>
        <begin position="68"/>
        <end position="87"/>
    </location>
</feature>
<feature type="domain" description="PLD phosphodiesterase" evidence="14">
    <location>
        <begin position="423"/>
        <end position="450"/>
    </location>
</feature>
<organism evidence="15 16">
    <name type="scientific">Hominimerdicola aceti</name>
    <dbReference type="NCBI Taxonomy" id="2981726"/>
    <lineage>
        <taxon>Bacteria</taxon>
        <taxon>Bacillati</taxon>
        <taxon>Bacillota</taxon>
        <taxon>Clostridia</taxon>
        <taxon>Eubacteriales</taxon>
        <taxon>Oscillospiraceae</taxon>
        <taxon>Hominimerdicola</taxon>
    </lineage>
</organism>
<evidence type="ECO:0000259" key="14">
    <source>
        <dbReference type="PROSITE" id="PS50035"/>
    </source>
</evidence>
<sequence>MTWNNVKKIAGRVVAVIVPVAMQFLWYLLILKWLSKAAGLLSIVLTVLSFLFVLYINTKREESSYKTLWLIVILTFPVLGAVMYIIFGNNNTAKKLEKNITKARLHMDYELSDGEKCIGELEREDKRLAQSVKRISDATGFPMVKLDSAVYFSVGEEMFADMCKELEKAEKYIFAEYFILQNGKFLNTVVDIMAKKAAQGVDVRIMYDDLGSIATYSLADALKLGEKGIKCVPFNPFLFIKSQLNNRDHRKIMVVDGRVAYSGGINLSDEYINIGSKYGHWKDIGFKITGEGVKSYTYMFMEFWNAFSNDMIPHDLVGESFEKEGKGGDGYVLPYYDSPMVDENVSNTFFSEMLYAASDYVWFYTPYLMLGDSLFDAFIRAAKRGVDVRIIMPGIADKKVVFRLSRSYYRQLIEAGVKIYEYTPGFVHAKGCICDDKLAVLGSVNLDYRSLFLHFECSSIFYDSSIIKTFKADILETQSKCRQRTLEDTKRGFFGRLIDGVLRIFAPLL</sequence>
<keyword evidence="16" id="KW-1185">Reference proteome</keyword>
<feature type="transmembrane region" description="Helical" evidence="13">
    <location>
        <begin position="12"/>
        <end position="31"/>
    </location>
</feature>
<dbReference type="Gene3D" id="3.30.870.10">
    <property type="entry name" value="Endonuclease Chain A"/>
    <property type="match status" value="2"/>
</dbReference>
<dbReference type="InterPro" id="IPR022924">
    <property type="entry name" value="Cardiolipin_synthase"/>
</dbReference>
<dbReference type="GO" id="GO:0008808">
    <property type="term" value="F:cardiolipin synthase activity"/>
    <property type="evidence" value="ECO:0007669"/>
    <property type="project" value="UniProtKB-UniRule"/>
</dbReference>
<comment type="caution">
    <text evidence="15">The sequence shown here is derived from an EMBL/GenBank/DDBJ whole genome shotgun (WGS) entry which is preliminary data.</text>
</comment>
<dbReference type="Pfam" id="PF13091">
    <property type="entry name" value="PLDc_2"/>
    <property type="match status" value="2"/>
</dbReference>
<dbReference type="Proteomes" id="UP001208131">
    <property type="component" value="Unassembled WGS sequence"/>
</dbReference>
<dbReference type="AlphaFoldDB" id="A0AAE3IIZ7"/>
<proteinExistence type="predicted"/>
<evidence type="ECO:0000256" key="9">
    <source>
        <dbReference type="ARBA" id="ARBA00023136"/>
    </source>
</evidence>
<keyword evidence="9 13" id="KW-0472">Membrane</keyword>
<evidence type="ECO:0000256" key="7">
    <source>
        <dbReference type="ARBA" id="ARBA00022989"/>
    </source>
</evidence>
<feature type="domain" description="PLD phosphodiesterase" evidence="14">
    <location>
        <begin position="244"/>
        <end position="271"/>
    </location>
</feature>
<dbReference type="PANTHER" id="PTHR21248:SF22">
    <property type="entry name" value="PHOSPHOLIPASE D"/>
    <property type="match status" value="1"/>
</dbReference>
<evidence type="ECO:0000256" key="5">
    <source>
        <dbReference type="ARBA" id="ARBA00022692"/>
    </source>
</evidence>
<comment type="subcellular location">
    <subcellularLocation>
        <location evidence="1">Cell membrane</location>
        <topology evidence="1">Multi-pass membrane protein</topology>
    </subcellularLocation>
</comment>
<evidence type="ECO:0000256" key="1">
    <source>
        <dbReference type="ARBA" id="ARBA00004651"/>
    </source>
</evidence>
<dbReference type="InterPro" id="IPR025202">
    <property type="entry name" value="PLD-like_dom"/>
</dbReference>
<evidence type="ECO:0000256" key="10">
    <source>
        <dbReference type="ARBA" id="ARBA00023209"/>
    </source>
</evidence>
<evidence type="ECO:0000313" key="15">
    <source>
        <dbReference type="EMBL" id="MCU6706056.1"/>
    </source>
</evidence>
<accession>A0AAE3IIZ7</accession>
<keyword evidence="7 13" id="KW-1133">Transmembrane helix</keyword>
<dbReference type="GO" id="GO:0032049">
    <property type="term" value="P:cardiolipin biosynthetic process"/>
    <property type="evidence" value="ECO:0007669"/>
    <property type="project" value="UniProtKB-UniRule"/>
</dbReference>
<evidence type="ECO:0000256" key="12">
    <source>
        <dbReference type="NCBIfam" id="TIGR04265"/>
    </source>
</evidence>
<evidence type="ECO:0000256" key="4">
    <source>
        <dbReference type="ARBA" id="ARBA00022679"/>
    </source>
</evidence>
<evidence type="ECO:0000313" key="16">
    <source>
        <dbReference type="Proteomes" id="UP001208131"/>
    </source>
</evidence>